<keyword evidence="2" id="KW-1185">Reference proteome</keyword>
<evidence type="ECO:0000313" key="1">
    <source>
        <dbReference type="EMBL" id="KAH3713293.1"/>
    </source>
</evidence>
<organism evidence="1 2">
    <name type="scientific">Dreissena polymorpha</name>
    <name type="common">Zebra mussel</name>
    <name type="synonym">Mytilus polymorpha</name>
    <dbReference type="NCBI Taxonomy" id="45954"/>
    <lineage>
        <taxon>Eukaryota</taxon>
        <taxon>Metazoa</taxon>
        <taxon>Spiralia</taxon>
        <taxon>Lophotrochozoa</taxon>
        <taxon>Mollusca</taxon>
        <taxon>Bivalvia</taxon>
        <taxon>Autobranchia</taxon>
        <taxon>Heteroconchia</taxon>
        <taxon>Euheterodonta</taxon>
        <taxon>Imparidentia</taxon>
        <taxon>Neoheterodontei</taxon>
        <taxon>Myida</taxon>
        <taxon>Dreissenoidea</taxon>
        <taxon>Dreissenidae</taxon>
        <taxon>Dreissena</taxon>
    </lineage>
</organism>
<dbReference type="AlphaFoldDB" id="A0A9D4HCQ5"/>
<dbReference type="Proteomes" id="UP000828390">
    <property type="component" value="Unassembled WGS sequence"/>
</dbReference>
<proteinExistence type="predicted"/>
<name>A0A9D4HCQ5_DREPO</name>
<sequence>MEVDIGSAVTLMSNTEFRKLFGQIKMRRPQAILKTYSGEVLEQEGTVMVSVSYNGQHKHLQLCAVKGDGPS</sequence>
<comment type="caution">
    <text evidence="1">The sequence shown here is derived from an EMBL/GenBank/DDBJ whole genome shotgun (WGS) entry which is preliminary data.</text>
</comment>
<dbReference type="EMBL" id="JAIWYP010000014">
    <property type="protein sequence ID" value="KAH3713293.1"/>
    <property type="molecule type" value="Genomic_DNA"/>
</dbReference>
<evidence type="ECO:0000313" key="2">
    <source>
        <dbReference type="Proteomes" id="UP000828390"/>
    </source>
</evidence>
<reference evidence="1" key="1">
    <citation type="journal article" date="2019" name="bioRxiv">
        <title>The Genome of the Zebra Mussel, Dreissena polymorpha: A Resource for Invasive Species Research.</title>
        <authorList>
            <person name="McCartney M.A."/>
            <person name="Auch B."/>
            <person name="Kono T."/>
            <person name="Mallez S."/>
            <person name="Zhang Y."/>
            <person name="Obille A."/>
            <person name="Becker A."/>
            <person name="Abrahante J.E."/>
            <person name="Garbe J."/>
            <person name="Badalamenti J.P."/>
            <person name="Herman A."/>
            <person name="Mangelson H."/>
            <person name="Liachko I."/>
            <person name="Sullivan S."/>
            <person name="Sone E.D."/>
            <person name="Koren S."/>
            <person name="Silverstein K.A.T."/>
            <person name="Beckman K.B."/>
            <person name="Gohl D.M."/>
        </authorList>
    </citation>
    <scope>NUCLEOTIDE SEQUENCE</scope>
    <source>
        <strain evidence="1">Duluth1</strain>
        <tissue evidence="1">Whole animal</tissue>
    </source>
</reference>
<reference evidence="1" key="2">
    <citation type="submission" date="2020-11" db="EMBL/GenBank/DDBJ databases">
        <authorList>
            <person name="McCartney M.A."/>
            <person name="Auch B."/>
            <person name="Kono T."/>
            <person name="Mallez S."/>
            <person name="Becker A."/>
            <person name="Gohl D.M."/>
            <person name="Silverstein K.A.T."/>
            <person name="Koren S."/>
            <person name="Bechman K.B."/>
            <person name="Herman A."/>
            <person name="Abrahante J.E."/>
            <person name="Garbe J."/>
        </authorList>
    </citation>
    <scope>NUCLEOTIDE SEQUENCE</scope>
    <source>
        <strain evidence="1">Duluth1</strain>
        <tissue evidence="1">Whole animal</tissue>
    </source>
</reference>
<protein>
    <submittedName>
        <fullName evidence="1">Uncharacterized protein</fullName>
    </submittedName>
</protein>
<gene>
    <name evidence="1" type="ORF">DPMN_073081</name>
</gene>
<accession>A0A9D4HCQ5</accession>